<accession>A0ABZ0JUU6</accession>
<dbReference type="PANTHER" id="PTHR30537">
    <property type="entry name" value="HTH-TYPE TRANSCRIPTIONAL REGULATOR"/>
    <property type="match status" value="1"/>
</dbReference>
<dbReference type="InterPro" id="IPR005119">
    <property type="entry name" value="LysR_subst-bd"/>
</dbReference>
<dbReference type="Gene3D" id="3.40.190.290">
    <property type="match status" value="1"/>
</dbReference>
<evidence type="ECO:0000313" key="8">
    <source>
        <dbReference type="Proteomes" id="UP001529491"/>
    </source>
</evidence>
<evidence type="ECO:0000259" key="6">
    <source>
        <dbReference type="PROSITE" id="PS50931"/>
    </source>
</evidence>
<dbReference type="InterPro" id="IPR058163">
    <property type="entry name" value="LysR-type_TF_proteobact-type"/>
</dbReference>
<dbReference type="Gene3D" id="1.10.10.10">
    <property type="entry name" value="Winged helix-like DNA-binding domain superfamily/Winged helix DNA-binding domain"/>
    <property type="match status" value="1"/>
</dbReference>
<reference evidence="7 8" key="1">
    <citation type="submission" date="2023-10" db="EMBL/GenBank/DDBJ databases">
        <title>Complete genome sequence of Shewanella sp. DAU334.</title>
        <authorList>
            <person name="Lee Y.-S."/>
            <person name="Jeong H.-R."/>
            <person name="Hwang E.-J."/>
            <person name="Choi Y.-L."/>
            <person name="Kim G.-D."/>
        </authorList>
    </citation>
    <scope>NUCLEOTIDE SEQUENCE [LARGE SCALE GENOMIC DNA]</scope>
    <source>
        <strain evidence="7 8">DAU334</strain>
    </source>
</reference>
<keyword evidence="3" id="KW-0238">DNA-binding</keyword>
<dbReference type="EMBL" id="CP136522">
    <property type="protein sequence ID" value="WOT04011.1"/>
    <property type="molecule type" value="Genomic_DNA"/>
</dbReference>
<evidence type="ECO:0000256" key="1">
    <source>
        <dbReference type="ARBA" id="ARBA00009437"/>
    </source>
</evidence>
<organism evidence="7 8">
    <name type="scientific">Shewanella youngdeokensis</name>
    <dbReference type="NCBI Taxonomy" id="2999068"/>
    <lineage>
        <taxon>Bacteria</taxon>
        <taxon>Pseudomonadati</taxon>
        <taxon>Pseudomonadota</taxon>
        <taxon>Gammaproteobacteria</taxon>
        <taxon>Alteromonadales</taxon>
        <taxon>Shewanellaceae</taxon>
        <taxon>Shewanella</taxon>
    </lineage>
</organism>
<proteinExistence type="inferred from homology"/>
<dbReference type="InterPro" id="IPR000847">
    <property type="entry name" value="LysR_HTH_N"/>
</dbReference>
<gene>
    <name evidence="7" type="ORF">RGE70_11770</name>
</gene>
<keyword evidence="2" id="KW-0805">Transcription regulation</keyword>
<protein>
    <submittedName>
        <fullName evidence="7">LysR family transcriptional regulator</fullName>
    </submittedName>
</protein>
<name>A0ABZ0JUU6_9GAMM</name>
<evidence type="ECO:0000256" key="4">
    <source>
        <dbReference type="ARBA" id="ARBA00023163"/>
    </source>
</evidence>
<keyword evidence="4" id="KW-0804">Transcription</keyword>
<dbReference type="Pfam" id="PF00126">
    <property type="entry name" value="HTH_1"/>
    <property type="match status" value="1"/>
</dbReference>
<feature type="coiled-coil region" evidence="5">
    <location>
        <begin position="23"/>
        <end position="86"/>
    </location>
</feature>
<evidence type="ECO:0000256" key="3">
    <source>
        <dbReference type="ARBA" id="ARBA00023125"/>
    </source>
</evidence>
<dbReference type="Pfam" id="PF03466">
    <property type="entry name" value="LysR_substrate"/>
    <property type="match status" value="1"/>
</dbReference>
<keyword evidence="8" id="KW-1185">Reference proteome</keyword>
<comment type="similarity">
    <text evidence="1">Belongs to the LysR transcriptional regulatory family.</text>
</comment>
<evidence type="ECO:0000256" key="2">
    <source>
        <dbReference type="ARBA" id="ARBA00023015"/>
    </source>
</evidence>
<evidence type="ECO:0000256" key="5">
    <source>
        <dbReference type="SAM" id="Coils"/>
    </source>
</evidence>
<dbReference type="InterPro" id="IPR036388">
    <property type="entry name" value="WH-like_DNA-bd_sf"/>
</dbReference>
<dbReference type="PANTHER" id="PTHR30537:SF68">
    <property type="entry name" value="TRANSCRIPTIONAL REGULATOR-RELATED"/>
    <property type="match status" value="1"/>
</dbReference>
<dbReference type="PROSITE" id="PS50931">
    <property type="entry name" value="HTH_LYSR"/>
    <property type="match status" value="1"/>
</dbReference>
<dbReference type="InterPro" id="IPR036390">
    <property type="entry name" value="WH_DNA-bd_sf"/>
</dbReference>
<dbReference type="SUPFAM" id="SSF46785">
    <property type="entry name" value="Winged helix' DNA-binding domain"/>
    <property type="match status" value="1"/>
</dbReference>
<dbReference type="Proteomes" id="UP001529491">
    <property type="component" value="Chromosome"/>
</dbReference>
<keyword evidence="5" id="KW-0175">Coiled coil</keyword>
<evidence type="ECO:0000313" key="7">
    <source>
        <dbReference type="EMBL" id="WOT04011.1"/>
    </source>
</evidence>
<dbReference type="SUPFAM" id="SSF53850">
    <property type="entry name" value="Periplasmic binding protein-like II"/>
    <property type="match status" value="1"/>
</dbReference>
<feature type="domain" description="HTH lysR-type" evidence="6">
    <location>
        <begin position="2"/>
        <end position="59"/>
    </location>
</feature>
<dbReference type="RefSeq" id="WP_310471640.1">
    <property type="nucleotide sequence ID" value="NZ_CP136522.1"/>
</dbReference>
<sequence>MPSLDDLHLFAYTVQYKGISAAATKCNLQRSKVSRRLQELEKQLGYQLLIRTTHNIELTEHGKWLYNEVASRLNALETAMGHLEEQNKEPKGKLRIAIPPVLGVTDFFTHIIELYTSLYPGVLIEIEHQKQAVDLIRTNTDIQVLPSYCPPINDDYVQQYFIDLPCSMVASHSYIEKMGRPSSIEDLDNHKLLGNRYCKQWLPNYIGYYVYSEDLHLLRNLARDGKGIVVLPTVMLQNGIKEGLFEPLLCENRFPDLKITLVYASKPYLSQKCRNMVKLLRETVVEKGVVSYPS</sequence>